<accession>A0AAE9XSA0</accession>
<dbReference type="SUPFAM" id="SSF55931">
    <property type="entry name" value="Glutamine synthetase/guanido kinase"/>
    <property type="match status" value="1"/>
</dbReference>
<comment type="similarity">
    <text evidence="3 4">Belongs to the glutamine synthetase family.</text>
</comment>
<dbReference type="AlphaFoldDB" id="A0AAE9XSA0"/>
<reference evidence="6" key="1">
    <citation type="submission" date="2023-01" db="EMBL/GenBank/DDBJ databases">
        <title>The genome sequence of Kordiimonadaceae bacterium 6D33.</title>
        <authorList>
            <person name="Liu Y."/>
        </authorList>
    </citation>
    <scope>NUCLEOTIDE SEQUENCE</scope>
    <source>
        <strain evidence="6">6D33</strain>
    </source>
</reference>
<evidence type="ECO:0000256" key="2">
    <source>
        <dbReference type="ARBA" id="ARBA00022598"/>
    </source>
</evidence>
<evidence type="ECO:0000259" key="5">
    <source>
        <dbReference type="PROSITE" id="PS51987"/>
    </source>
</evidence>
<dbReference type="KEGG" id="gso:PH603_11195"/>
<proteinExistence type="inferred from homology"/>
<organism evidence="6 7">
    <name type="scientific">Gimibacter soli</name>
    <dbReference type="NCBI Taxonomy" id="3024400"/>
    <lineage>
        <taxon>Bacteria</taxon>
        <taxon>Pseudomonadati</taxon>
        <taxon>Pseudomonadota</taxon>
        <taxon>Alphaproteobacteria</taxon>
        <taxon>Kordiimonadales</taxon>
        <taxon>Temperatibacteraceae</taxon>
        <taxon>Gimibacter</taxon>
    </lineage>
</organism>
<dbReference type="PROSITE" id="PS51987">
    <property type="entry name" value="GS_CATALYTIC"/>
    <property type="match status" value="1"/>
</dbReference>
<dbReference type="PANTHER" id="PTHR43785">
    <property type="entry name" value="GAMMA-GLUTAMYLPUTRESCINE SYNTHETASE"/>
    <property type="match status" value="1"/>
</dbReference>
<keyword evidence="7" id="KW-1185">Reference proteome</keyword>
<dbReference type="InterPro" id="IPR036651">
    <property type="entry name" value="Gln_synt_N_sf"/>
</dbReference>
<dbReference type="RefSeq" id="WP_289502617.1">
    <property type="nucleotide sequence ID" value="NZ_CP116805.1"/>
</dbReference>
<dbReference type="PANTHER" id="PTHR43785:SF3">
    <property type="entry name" value="GS CATALYTIC DOMAIN-CONTAINING PROTEIN"/>
    <property type="match status" value="1"/>
</dbReference>
<feature type="domain" description="GS catalytic" evidence="5">
    <location>
        <begin position="118"/>
        <end position="453"/>
    </location>
</feature>
<gene>
    <name evidence="6" type="ORF">PH603_11195</name>
</gene>
<dbReference type="Gene3D" id="3.30.590.10">
    <property type="entry name" value="Glutamine synthetase/guanido kinase, catalytic domain"/>
    <property type="match status" value="1"/>
</dbReference>
<evidence type="ECO:0000256" key="3">
    <source>
        <dbReference type="PROSITE-ProRule" id="PRU01331"/>
    </source>
</evidence>
<dbReference type="EMBL" id="CP116805">
    <property type="protein sequence ID" value="WCL53105.1"/>
    <property type="molecule type" value="Genomic_DNA"/>
</dbReference>
<comment type="cofactor">
    <cofactor evidence="1">
        <name>Mg(2+)</name>
        <dbReference type="ChEBI" id="CHEBI:18420"/>
    </cofactor>
</comment>
<dbReference type="InterPro" id="IPR008146">
    <property type="entry name" value="Gln_synth_cat_dom"/>
</dbReference>
<name>A0AAE9XSA0_9PROT</name>
<sequence length="453" mass="51155">MYDPKRIEELDNWLKSEGIDDIECMVADLAGIARGKAMPRTKFIEGLKKRDMKMPETLFGLTIHGDYALNDYLRETEQDVILLPDLETICKTPWQSEPTAGVICDCVYENGQAVEFSPRQILRRVLDLYRNEGWQPIVAPEFEFYLIDRQENVESNPIPPRGRSGQRDTGSSPFSIDSLDEFPAFFDDIYDACEAQRVEIDTLIHEAGPAQYEFNVIHGDPLNVADQSFLFKRIGRQVAIRHNMFCTFMARPYPDTFGSAMHIHQSVQDIETGLNIFASADDTDSELFHAHIAGMQKYLPAAMPFIAPYVNSYRRFGTGLSAPTNTHWSRENRSVGLRVPSGPREARRVENRIAGSDVNPYLAIAASLACGYLGMKEGLSPSPEFKGSAYEARGRALPEHYLEGLHNLRDCKPLAKVLGEAFVNTYIQAKEMEYESFGTVLSPWENKYLLLSV</sequence>
<evidence type="ECO:0000256" key="1">
    <source>
        <dbReference type="ARBA" id="ARBA00001946"/>
    </source>
</evidence>
<protein>
    <submittedName>
        <fullName evidence="6">Glutamine synthetase family protein</fullName>
    </submittedName>
</protein>
<evidence type="ECO:0000313" key="7">
    <source>
        <dbReference type="Proteomes" id="UP001217500"/>
    </source>
</evidence>
<dbReference type="SUPFAM" id="SSF54368">
    <property type="entry name" value="Glutamine synthetase, N-terminal domain"/>
    <property type="match status" value="1"/>
</dbReference>
<dbReference type="GO" id="GO:0004356">
    <property type="term" value="F:glutamine synthetase activity"/>
    <property type="evidence" value="ECO:0007669"/>
    <property type="project" value="InterPro"/>
</dbReference>
<dbReference type="Gene3D" id="3.10.20.70">
    <property type="entry name" value="Glutamine synthetase, N-terminal domain"/>
    <property type="match status" value="1"/>
</dbReference>
<dbReference type="Proteomes" id="UP001217500">
    <property type="component" value="Chromosome"/>
</dbReference>
<dbReference type="Pfam" id="PF00120">
    <property type="entry name" value="Gln-synt_C"/>
    <property type="match status" value="1"/>
</dbReference>
<evidence type="ECO:0000313" key="6">
    <source>
        <dbReference type="EMBL" id="WCL53105.1"/>
    </source>
</evidence>
<dbReference type="SMART" id="SM01230">
    <property type="entry name" value="Gln-synt_C"/>
    <property type="match status" value="1"/>
</dbReference>
<evidence type="ECO:0000256" key="4">
    <source>
        <dbReference type="RuleBase" id="RU000384"/>
    </source>
</evidence>
<dbReference type="GO" id="GO:0006542">
    <property type="term" value="P:glutamine biosynthetic process"/>
    <property type="evidence" value="ECO:0007669"/>
    <property type="project" value="InterPro"/>
</dbReference>
<dbReference type="GO" id="GO:0006598">
    <property type="term" value="P:polyamine catabolic process"/>
    <property type="evidence" value="ECO:0007669"/>
    <property type="project" value="TreeGrafter"/>
</dbReference>
<keyword evidence="2" id="KW-0436">Ligase</keyword>
<dbReference type="InterPro" id="IPR014746">
    <property type="entry name" value="Gln_synth/guanido_kin_cat_dom"/>
</dbReference>